<evidence type="ECO:0000313" key="1">
    <source>
        <dbReference type="EMBL" id="KAJ1128667.1"/>
    </source>
</evidence>
<organism evidence="1 2">
    <name type="scientific">Pleurodeles waltl</name>
    <name type="common">Iberian ribbed newt</name>
    <dbReference type="NCBI Taxonomy" id="8319"/>
    <lineage>
        <taxon>Eukaryota</taxon>
        <taxon>Metazoa</taxon>
        <taxon>Chordata</taxon>
        <taxon>Craniata</taxon>
        <taxon>Vertebrata</taxon>
        <taxon>Euteleostomi</taxon>
        <taxon>Amphibia</taxon>
        <taxon>Batrachia</taxon>
        <taxon>Caudata</taxon>
        <taxon>Salamandroidea</taxon>
        <taxon>Salamandridae</taxon>
        <taxon>Pleurodelinae</taxon>
        <taxon>Pleurodeles</taxon>
    </lineage>
</organism>
<protein>
    <submittedName>
        <fullName evidence="1">Uncharacterized protein</fullName>
    </submittedName>
</protein>
<comment type="caution">
    <text evidence="1">The sequence shown here is derived from an EMBL/GenBank/DDBJ whole genome shotgun (WGS) entry which is preliminary data.</text>
</comment>
<proteinExistence type="predicted"/>
<sequence length="157" mass="18133">MEESSKGLIPSAIFRCPLPFDLPDSQTKGACWEKWIRRFKCYLHVTCKNHIDEQARDLVVYVFGGDLEDLLMMFLSESIITYKGLIKCLTDSFDPQQNVDFERYMFNTACERASKSINNFVTRLCKHICEFVKFDNEAAKGCVSSKDVTPLGFVRKY</sequence>
<accession>A0AAV7PK57</accession>
<reference evidence="1" key="1">
    <citation type="journal article" date="2022" name="bioRxiv">
        <title>Sequencing and chromosome-scale assembly of the giantPleurodeles waltlgenome.</title>
        <authorList>
            <person name="Brown T."/>
            <person name="Elewa A."/>
            <person name="Iarovenko S."/>
            <person name="Subramanian E."/>
            <person name="Araus A.J."/>
            <person name="Petzold A."/>
            <person name="Susuki M."/>
            <person name="Suzuki K.-i.T."/>
            <person name="Hayashi T."/>
            <person name="Toyoda A."/>
            <person name="Oliveira C."/>
            <person name="Osipova E."/>
            <person name="Leigh N.D."/>
            <person name="Simon A."/>
            <person name="Yun M.H."/>
        </authorList>
    </citation>
    <scope>NUCLEOTIDE SEQUENCE</scope>
    <source>
        <strain evidence="1">20211129_DDA</strain>
        <tissue evidence="1">Liver</tissue>
    </source>
</reference>
<keyword evidence="2" id="KW-1185">Reference proteome</keyword>
<evidence type="ECO:0000313" key="2">
    <source>
        <dbReference type="Proteomes" id="UP001066276"/>
    </source>
</evidence>
<name>A0AAV7PK57_PLEWA</name>
<dbReference type="AlphaFoldDB" id="A0AAV7PK57"/>
<dbReference type="Proteomes" id="UP001066276">
    <property type="component" value="Chromosome 7"/>
</dbReference>
<gene>
    <name evidence="1" type="ORF">NDU88_007042</name>
</gene>
<dbReference type="EMBL" id="JANPWB010000011">
    <property type="protein sequence ID" value="KAJ1128667.1"/>
    <property type="molecule type" value="Genomic_DNA"/>
</dbReference>